<protein>
    <submittedName>
        <fullName evidence="1">Uncharacterized protein</fullName>
    </submittedName>
</protein>
<dbReference type="RefSeq" id="XP_067517127.1">
    <property type="nucleotide sequence ID" value="XM_067661026.1"/>
</dbReference>
<name>I1BZV1_RHIO9</name>
<dbReference type="AlphaFoldDB" id="I1BZV1"/>
<organism evidence="1 2">
    <name type="scientific">Rhizopus delemar (strain RA 99-880 / ATCC MYA-4621 / FGSC 9543 / NRRL 43880)</name>
    <name type="common">Mucormycosis agent</name>
    <name type="synonym">Rhizopus arrhizus var. delemar</name>
    <dbReference type="NCBI Taxonomy" id="246409"/>
    <lineage>
        <taxon>Eukaryota</taxon>
        <taxon>Fungi</taxon>
        <taxon>Fungi incertae sedis</taxon>
        <taxon>Mucoromycota</taxon>
        <taxon>Mucoromycotina</taxon>
        <taxon>Mucoromycetes</taxon>
        <taxon>Mucorales</taxon>
        <taxon>Mucorineae</taxon>
        <taxon>Rhizopodaceae</taxon>
        <taxon>Rhizopus</taxon>
    </lineage>
</organism>
<dbReference type="Proteomes" id="UP000009138">
    <property type="component" value="Unassembled WGS sequence"/>
</dbReference>
<dbReference type="EMBL" id="CH476735">
    <property type="protein sequence ID" value="EIE81731.1"/>
    <property type="molecule type" value="Genomic_DNA"/>
</dbReference>
<reference evidence="1 2" key="1">
    <citation type="journal article" date="2009" name="PLoS Genet.">
        <title>Genomic analysis of the basal lineage fungus Rhizopus oryzae reveals a whole-genome duplication.</title>
        <authorList>
            <person name="Ma L.-J."/>
            <person name="Ibrahim A.S."/>
            <person name="Skory C."/>
            <person name="Grabherr M.G."/>
            <person name="Burger G."/>
            <person name="Butler M."/>
            <person name="Elias M."/>
            <person name="Idnurm A."/>
            <person name="Lang B.F."/>
            <person name="Sone T."/>
            <person name="Abe A."/>
            <person name="Calvo S.E."/>
            <person name="Corrochano L.M."/>
            <person name="Engels R."/>
            <person name="Fu J."/>
            <person name="Hansberg W."/>
            <person name="Kim J.-M."/>
            <person name="Kodira C.D."/>
            <person name="Koehrsen M.J."/>
            <person name="Liu B."/>
            <person name="Miranda-Saavedra D."/>
            <person name="O'Leary S."/>
            <person name="Ortiz-Castellanos L."/>
            <person name="Poulter R."/>
            <person name="Rodriguez-Romero J."/>
            <person name="Ruiz-Herrera J."/>
            <person name="Shen Y.-Q."/>
            <person name="Zeng Q."/>
            <person name="Galagan J."/>
            <person name="Birren B.W."/>
            <person name="Cuomo C.A."/>
            <person name="Wickes B.L."/>
        </authorList>
    </citation>
    <scope>NUCLEOTIDE SEQUENCE [LARGE SCALE GENOMIC DNA]</scope>
    <source>
        <strain evidence="2">RA 99-880 / ATCC MYA-4621 / FGSC 9543 / NRRL 43880</strain>
    </source>
</reference>
<dbReference type="GeneID" id="93613407"/>
<dbReference type="VEuPathDB" id="FungiDB:RO3G_06436"/>
<accession>I1BZV1</accession>
<sequence>MYQQSPVSATNLVTSLNQKINYGLNDLWQRQEAVRSTISYRMSHDSKIFRKIDNISVNKFPRLFAVGWSAGRLGFFYEGLDKRKVLPWLSRFLSILQQPPLML</sequence>
<proteinExistence type="predicted"/>
<evidence type="ECO:0000313" key="1">
    <source>
        <dbReference type="EMBL" id="EIE81731.1"/>
    </source>
</evidence>
<evidence type="ECO:0000313" key="2">
    <source>
        <dbReference type="Proteomes" id="UP000009138"/>
    </source>
</evidence>
<gene>
    <name evidence="1" type="ORF">RO3G_06436</name>
</gene>
<keyword evidence="2" id="KW-1185">Reference proteome</keyword>
<dbReference type="InParanoid" id="I1BZV1"/>